<comment type="caution">
    <text evidence="1">The sequence shown here is derived from an EMBL/GenBank/DDBJ whole genome shotgun (WGS) entry which is preliminary data.</text>
</comment>
<proteinExistence type="predicted"/>
<keyword evidence="2" id="KW-1185">Reference proteome</keyword>
<dbReference type="GeneID" id="66105754"/>
<feature type="non-terminal residue" evidence="1">
    <location>
        <position position="1"/>
    </location>
</feature>
<reference evidence="1" key="1">
    <citation type="submission" date="2020-11" db="EMBL/GenBank/DDBJ databases">
        <title>Adaptations for nitrogen fixation in a non-lichenized fungal sporocarp promotes dispersal by wood-feeding termites.</title>
        <authorList>
            <consortium name="DOE Joint Genome Institute"/>
            <person name="Koch R.A."/>
            <person name="Yoon G."/>
            <person name="Arayal U."/>
            <person name="Lail K."/>
            <person name="Amirebrahimi M."/>
            <person name="Labutti K."/>
            <person name="Lipzen A."/>
            <person name="Riley R."/>
            <person name="Barry K."/>
            <person name="Henrissat B."/>
            <person name="Grigoriev I.V."/>
            <person name="Herr J.R."/>
            <person name="Aime M.C."/>
        </authorList>
    </citation>
    <scope>NUCLEOTIDE SEQUENCE</scope>
    <source>
        <strain evidence="1">MCA 3950</strain>
    </source>
</reference>
<accession>A0A9P8ARK3</accession>
<evidence type="ECO:0000313" key="2">
    <source>
        <dbReference type="Proteomes" id="UP000812287"/>
    </source>
</evidence>
<gene>
    <name evidence="1" type="ORF">BT62DRAFT_901407</name>
</gene>
<evidence type="ECO:0000313" key="1">
    <source>
        <dbReference type="EMBL" id="KAG7443947.1"/>
    </source>
</evidence>
<name>A0A9P8ARK3_9AGAR</name>
<organism evidence="1 2">
    <name type="scientific">Guyanagaster necrorhizus</name>
    <dbReference type="NCBI Taxonomy" id="856835"/>
    <lineage>
        <taxon>Eukaryota</taxon>
        <taxon>Fungi</taxon>
        <taxon>Dikarya</taxon>
        <taxon>Basidiomycota</taxon>
        <taxon>Agaricomycotina</taxon>
        <taxon>Agaricomycetes</taxon>
        <taxon>Agaricomycetidae</taxon>
        <taxon>Agaricales</taxon>
        <taxon>Marasmiineae</taxon>
        <taxon>Physalacriaceae</taxon>
        <taxon>Guyanagaster</taxon>
    </lineage>
</organism>
<dbReference type="OrthoDB" id="3253907at2759"/>
<sequence>NGWRKKINIWLELDCMTMHDHFGRKATSKGLVLQTWAGSILNKHQFPKDWMESVRVLVHIG</sequence>
<dbReference type="Proteomes" id="UP000812287">
    <property type="component" value="Unassembled WGS sequence"/>
</dbReference>
<dbReference type="EMBL" id="MU250542">
    <property type="protein sequence ID" value="KAG7443947.1"/>
    <property type="molecule type" value="Genomic_DNA"/>
</dbReference>
<dbReference type="RefSeq" id="XP_043037447.1">
    <property type="nucleotide sequence ID" value="XM_043183457.1"/>
</dbReference>
<dbReference type="AlphaFoldDB" id="A0A9P8ARK3"/>
<protein>
    <submittedName>
        <fullName evidence="1">Uncharacterized protein</fullName>
    </submittedName>
</protein>